<proteinExistence type="predicted"/>
<organism evidence="2 3">
    <name type="scientific">Acidiphilium rubrum</name>
    <dbReference type="NCBI Taxonomy" id="526"/>
    <lineage>
        <taxon>Bacteria</taxon>
        <taxon>Pseudomonadati</taxon>
        <taxon>Pseudomonadota</taxon>
        <taxon>Alphaproteobacteria</taxon>
        <taxon>Acetobacterales</taxon>
        <taxon>Acidocellaceae</taxon>
        <taxon>Acidiphilium</taxon>
    </lineage>
</organism>
<protein>
    <submittedName>
        <fullName evidence="2">Plastocyanin</fullName>
    </submittedName>
</protein>
<dbReference type="SUPFAM" id="SSF49503">
    <property type="entry name" value="Cupredoxins"/>
    <property type="match status" value="1"/>
</dbReference>
<keyword evidence="3" id="KW-1185">Reference proteome</keyword>
<feature type="chain" id="PRO_5034775753" evidence="1">
    <location>
        <begin position="23"/>
        <end position="168"/>
    </location>
</feature>
<evidence type="ECO:0000313" key="3">
    <source>
        <dbReference type="Proteomes" id="UP000186308"/>
    </source>
</evidence>
<dbReference type="OrthoDB" id="9153473at2"/>
<keyword evidence="1" id="KW-0732">Signal</keyword>
<name>A0A8G2FDZ3_ACIRU</name>
<dbReference type="Gene3D" id="2.60.40.420">
    <property type="entry name" value="Cupredoxins - blue copper proteins"/>
    <property type="match status" value="1"/>
</dbReference>
<accession>A0A8G2FDZ3</accession>
<feature type="signal peptide" evidence="1">
    <location>
        <begin position="1"/>
        <end position="22"/>
    </location>
</feature>
<dbReference type="AlphaFoldDB" id="A0A8G2FDZ3"/>
<reference evidence="2 3" key="1">
    <citation type="submission" date="2017-01" db="EMBL/GenBank/DDBJ databases">
        <authorList>
            <person name="Varghese N."/>
            <person name="Submissions S."/>
        </authorList>
    </citation>
    <scope>NUCLEOTIDE SEQUENCE [LARGE SCALE GENOMIC DNA]</scope>
    <source>
        <strain evidence="2 3">ATCC 35905</strain>
    </source>
</reference>
<sequence length="168" mass="17443">MHHFTRTALIAATLALPLAAQAAAPKPVYIHMNGANMFLENPVAVRPGQAVVFVNEDTGGHTIIGYSAATGKTSTSFDGAVAGTKGAADGVHTYTVRFKHQGIVHYYCSVHAILAQEPGGRTVAKVRPGVDGFGDPMAGTIIVTNDAKLLADNPKTTAEKVLPGYFGG</sequence>
<dbReference type="Proteomes" id="UP000186308">
    <property type="component" value="Unassembled WGS sequence"/>
</dbReference>
<dbReference type="EMBL" id="FTNE01000008">
    <property type="protein sequence ID" value="SIQ72051.1"/>
    <property type="molecule type" value="Genomic_DNA"/>
</dbReference>
<comment type="caution">
    <text evidence="2">The sequence shown here is derived from an EMBL/GenBank/DDBJ whole genome shotgun (WGS) entry which is preliminary data.</text>
</comment>
<evidence type="ECO:0000256" key="1">
    <source>
        <dbReference type="SAM" id="SignalP"/>
    </source>
</evidence>
<dbReference type="RefSeq" id="WP_029310624.1">
    <property type="nucleotide sequence ID" value="NZ_FTNE01000008.1"/>
</dbReference>
<evidence type="ECO:0000313" key="2">
    <source>
        <dbReference type="EMBL" id="SIQ72051.1"/>
    </source>
</evidence>
<dbReference type="InterPro" id="IPR008972">
    <property type="entry name" value="Cupredoxin"/>
</dbReference>
<gene>
    <name evidence="2" type="ORF">SAMN05421828_10898</name>
</gene>